<protein>
    <recommendedName>
        <fullName evidence="2">CHK kinase-like domain-containing protein</fullName>
    </recommendedName>
</protein>
<dbReference type="PANTHER" id="PTHR11012:SF30">
    <property type="entry name" value="PROTEIN KINASE-LIKE DOMAIN-CONTAINING"/>
    <property type="match status" value="1"/>
</dbReference>
<dbReference type="EMBL" id="JALLPJ020000640">
    <property type="protein sequence ID" value="KAL3786659.1"/>
    <property type="molecule type" value="Genomic_DNA"/>
</dbReference>
<dbReference type="AlphaFoldDB" id="A0ABD3PGA8"/>
<accession>A0ABD3PGA8</accession>
<feature type="domain" description="CHK kinase-like" evidence="2">
    <location>
        <begin position="200"/>
        <end position="407"/>
    </location>
</feature>
<dbReference type="SUPFAM" id="SSF56112">
    <property type="entry name" value="Protein kinase-like (PK-like)"/>
    <property type="match status" value="1"/>
</dbReference>
<proteinExistence type="predicted"/>
<keyword evidence="4" id="KW-1185">Reference proteome</keyword>
<dbReference type="Gene3D" id="3.90.1200.10">
    <property type="match status" value="1"/>
</dbReference>
<evidence type="ECO:0000259" key="2">
    <source>
        <dbReference type="SMART" id="SM00587"/>
    </source>
</evidence>
<feature type="signal peptide" evidence="1">
    <location>
        <begin position="1"/>
        <end position="18"/>
    </location>
</feature>
<evidence type="ECO:0000256" key="1">
    <source>
        <dbReference type="SAM" id="SignalP"/>
    </source>
</evidence>
<dbReference type="Pfam" id="PF02958">
    <property type="entry name" value="EcKL"/>
    <property type="match status" value="1"/>
</dbReference>
<organism evidence="3 4">
    <name type="scientific">Cyclotella atomus</name>
    <dbReference type="NCBI Taxonomy" id="382360"/>
    <lineage>
        <taxon>Eukaryota</taxon>
        <taxon>Sar</taxon>
        <taxon>Stramenopiles</taxon>
        <taxon>Ochrophyta</taxon>
        <taxon>Bacillariophyta</taxon>
        <taxon>Coscinodiscophyceae</taxon>
        <taxon>Thalassiosirophycidae</taxon>
        <taxon>Stephanodiscales</taxon>
        <taxon>Stephanodiscaceae</taxon>
        <taxon>Cyclotella</taxon>
    </lineage>
</organism>
<dbReference type="Proteomes" id="UP001530400">
    <property type="component" value="Unassembled WGS sequence"/>
</dbReference>
<dbReference type="InterPro" id="IPR011009">
    <property type="entry name" value="Kinase-like_dom_sf"/>
</dbReference>
<reference evidence="3 4" key="1">
    <citation type="submission" date="2024-10" db="EMBL/GenBank/DDBJ databases">
        <title>Updated reference genomes for cyclostephanoid diatoms.</title>
        <authorList>
            <person name="Roberts W.R."/>
            <person name="Alverson A.J."/>
        </authorList>
    </citation>
    <scope>NUCLEOTIDE SEQUENCE [LARGE SCALE GENOMIC DNA]</scope>
    <source>
        <strain evidence="3 4">AJA010-31</strain>
    </source>
</reference>
<dbReference type="SMART" id="SM00587">
    <property type="entry name" value="CHK"/>
    <property type="match status" value="1"/>
</dbReference>
<gene>
    <name evidence="3" type="ORF">ACHAWO_001933</name>
</gene>
<feature type="chain" id="PRO_5044857897" description="CHK kinase-like domain-containing protein" evidence="1">
    <location>
        <begin position="19"/>
        <end position="521"/>
    </location>
</feature>
<name>A0ABD3PGA8_9STRA</name>
<dbReference type="InterPro" id="IPR015897">
    <property type="entry name" value="CHK_kinase-like"/>
</dbReference>
<dbReference type="InterPro" id="IPR004119">
    <property type="entry name" value="EcKL"/>
</dbReference>
<evidence type="ECO:0000313" key="3">
    <source>
        <dbReference type="EMBL" id="KAL3786659.1"/>
    </source>
</evidence>
<evidence type="ECO:0000313" key="4">
    <source>
        <dbReference type="Proteomes" id="UP001530400"/>
    </source>
</evidence>
<comment type="caution">
    <text evidence="3">The sequence shown here is derived from an EMBL/GenBank/DDBJ whole genome shotgun (WGS) entry which is preliminary data.</text>
</comment>
<sequence length="521" mass="58661">MASLAAAFFLLAPLLSSAFICPSSTVGVYTSLKLRNVLLSTPSPISEEVDDKQVNNERDPSKSCATSLQRIISDIDGRPLTPEYLANAMGIDNVESYSCTDEDAFYGLMSNGGRLKLHPGGETAFYKRIVFDHLDHAREKLLKSPHKLVRDAKSYLVVANFLSSAGCQEMVERTGVCIPKCYDAQLEPDFDNPMSSKFTFLLEDFAPKEGWYQRWLIDDLTECHAALSAMAKIHAFYWDGSDFWKDATAAQEFESAVWKSGSYIQPKAQGADQWQKVARKWNQERWKVEEQLSTSDFWDNLGERLQSASEECGRLAHPFAVKDLALTYKRYRTFTHGDPKSANIFFRKRKDSIQVGLIDFQWSGFGLAATDIAHFMSAAVDASLLVDGGEKDLMQYYYDDLSEHLVDFGAYESIENVQENFSYDVFKDQYEIAMLDICRLGKFGLNATGQSSLLISYVLPVIAYTWSRFTESADKTDENACARTMNKTSYNKSIPAAVWLVSRCDEILKSRSSDKRSIVGP</sequence>
<keyword evidence="1" id="KW-0732">Signal</keyword>
<dbReference type="PANTHER" id="PTHR11012">
    <property type="entry name" value="PROTEIN KINASE-LIKE DOMAIN-CONTAINING"/>
    <property type="match status" value="1"/>
</dbReference>